<dbReference type="GO" id="GO:0000725">
    <property type="term" value="P:recombinational repair"/>
    <property type="evidence" value="ECO:0007669"/>
    <property type="project" value="TreeGrafter"/>
</dbReference>
<evidence type="ECO:0000256" key="1">
    <source>
        <dbReference type="ARBA" id="ARBA00022741"/>
    </source>
</evidence>
<evidence type="ECO:0000259" key="5">
    <source>
        <dbReference type="Pfam" id="PF00580"/>
    </source>
</evidence>
<dbReference type="EMBL" id="FRDA01000013">
    <property type="protein sequence ID" value="SHN20923.1"/>
    <property type="molecule type" value="Genomic_DNA"/>
</dbReference>
<dbReference type="Pfam" id="PF00580">
    <property type="entry name" value="UvrD-helicase"/>
    <property type="match status" value="1"/>
</dbReference>
<dbReference type="InterPro" id="IPR000212">
    <property type="entry name" value="DNA_helicase_UvrD/REP"/>
</dbReference>
<dbReference type="Gene3D" id="3.40.50.300">
    <property type="entry name" value="P-loop containing nucleotide triphosphate hydrolases"/>
    <property type="match status" value="1"/>
</dbReference>
<dbReference type="InterPro" id="IPR014016">
    <property type="entry name" value="UvrD-like_ATP-bd"/>
</dbReference>
<name>A0A1M7PTU2_9PSED</name>
<organism evidence="6 7">
    <name type="scientific">Pseudomonas asturiensis</name>
    <dbReference type="NCBI Taxonomy" id="1190415"/>
    <lineage>
        <taxon>Bacteria</taxon>
        <taxon>Pseudomonadati</taxon>
        <taxon>Pseudomonadota</taxon>
        <taxon>Gammaproteobacteria</taxon>
        <taxon>Pseudomonadales</taxon>
        <taxon>Pseudomonadaceae</taxon>
        <taxon>Pseudomonas</taxon>
    </lineage>
</organism>
<evidence type="ECO:0000256" key="2">
    <source>
        <dbReference type="ARBA" id="ARBA00022801"/>
    </source>
</evidence>
<dbReference type="STRING" id="1190415.SAMN05216593_11398"/>
<dbReference type="GO" id="GO:0016787">
    <property type="term" value="F:hydrolase activity"/>
    <property type="evidence" value="ECO:0007669"/>
    <property type="project" value="UniProtKB-KW"/>
</dbReference>
<proteinExistence type="predicted"/>
<dbReference type="SUPFAM" id="SSF52540">
    <property type="entry name" value="P-loop containing nucleoside triphosphate hydrolases"/>
    <property type="match status" value="1"/>
</dbReference>
<dbReference type="InterPro" id="IPR027417">
    <property type="entry name" value="P-loop_NTPase"/>
</dbReference>
<dbReference type="Proteomes" id="UP000183983">
    <property type="component" value="Unassembled WGS sequence"/>
</dbReference>
<evidence type="ECO:0000256" key="4">
    <source>
        <dbReference type="ARBA" id="ARBA00022840"/>
    </source>
</evidence>
<sequence>MPNHLTLAVAGGRKTQGLVDYCGKATDRKIALLTFTQTNQQEISSRLANQAGNSSTIEVMGWYTFLLRHFAQPFLRFKFPKERVMGFDFEGRPFQFAKGKNRFMDSGDRVYACELGKLAFELMEATPALLRRLECIYDEILIDEVQDLASFDWEILEVLLGSKIDVRMVGDVRQAVLSTNPRGQKNKKFGYAASLEWFRDREAEGLLTIAYATTTYRCRAEIATFSDTIFDATWGFPSTTSKNLDETEHDGVFLLHTRHVDEYVSQYKPQCLRHSVSSAKHLNLDFQNFKGVKGATFDRVLLAPTANIESFIRKGTALEATAAAAFYVAATRARQSLAIVTDKAGTSTLPVWAPSP</sequence>
<dbReference type="GO" id="GO:0005524">
    <property type="term" value="F:ATP binding"/>
    <property type="evidence" value="ECO:0007669"/>
    <property type="project" value="UniProtKB-KW"/>
</dbReference>
<dbReference type="PANTHER" id="PTHR11070">
    <property type="entry name" value="UVRD / RECB / PCRA DNA HELICASE FAMILY MEMBER"/>
    <property type="match status" value="1"/>
</dbReference>
<dbReference type="RefSeq" id="WP_073169974.1">
    <property type="nucleotide sequence ID" value="NZ_FRDA01000013.1"/>
</dbReference>
<keyword evidence="4" id="KW-0067">ATP-binding</keyword>
<evidence type="ECO:0000313" key="7">
    <source>
        <dbReference type="Proteomes" id="UP000183983"/>
    </source>
</evidence>
<dbReference type="OrthoDB" id="5107704at2"/>
<keyword evidence="3 6" id="KW-0347">Helicase</keyword>
<dbReference type="GO" id="GO:0003677">
    <property type="term" value="F:DNA binding"/>
    <property type="evidence" value="ECO:0007669"/>
    <property type="project" value="InterPro"/>
</dbReference>
<dbReference type="GO" id="GO:0005829">
    <property type="term" value="C:cytosol"/>
    <property type="evidence" value="ECO:0007669"/>
    <property type="project" value="TreeGrafter"/>
</dbReference>
<dbReference type="GO" id="GO:0043138">
    <property type="term" value="F:3'-5' DNA helicase activity"/>
    <property type="evidence" value="ECO:0007669"/>
    <property type="project" value="TreeGrafter"/>
</dbReference>
<protein>
    <submittedName>
        <fullName evidence="6">UvrD/REP helicase N-terminal domain-containing protein</fullName>
    </submittedName>
</protein>
<evidence type="ECO:0000256" key="3">
    <source>
        <dbReference type="ARBA" id="ARBA00022806"/>
    </source>
</evidence>
<evidence type="ECO:0000313" key="6">
    <source>
        <dbReference type="EMBL" id="SHN20923.1"/>
    </source>
</evidence>
<reference evidence="6 7" key="1">
    <citation type="submission" date="2016-11" db="EMBL/GenBank/DDBJ databases">
        <authorList>
            <person name="Jaros S."/>
            <person name="Januszkiewicz K."/>
            <person name="Wedrychowicz H."/>
        </authorList>
    </citation>
    <scope>NUCLEOTIDE SEQUENCE [LARGE SCALE GENOMIC DNA]</scope>
    <source>
        <strain evidence="6 7">LMG 26898</strain>
    </source>
</reference>
<accession>A0A1M7PTU2</accession>
<feature type="domain" description="UvrD-like helicase ATP-binding" evidence="5">
    <location>
        <begin position="117"/>
        <end position="176"/>
    </location>
</feature>
<gene>
    <name evidence="6" type="ORF">SAMN05216593_11398</name>
</gene>
<keyword evidence="1" id="KW-0547">Nucleotide-binding</keyword>
<keyword evidence="2" id="KW-0378">Hydrolase</keyword>
<dbReference type="AlphaFoldDB" id="A0A1M7PTU2"/>
<dbReference type="PANTHER" id="PTHR11070:SF67">
    <property type="entry name" value="DNA 3'-5' HELICASE"/>
    <property type="match status" value="1"/>
</dbReference>